<reference evidence="2 3" key="1">
    <citation type="submission" date="2020-08" db="EMBL/GenBank/DDBJ databases">
        <title>Draft genome sequencing of an Anaerocolumna strain isolated from anoxic soil subjected to BSD treatment.</title>
        <authorList>
            <person name="Uek A."/>
            <person name="Tonouchi A."/>
        </authorList>
    </citation>
    <scope>NUCLEOTIDE SEQUENCE [LARGE SCALE GENOMIC DNA]</scope>
    <source>
        <strain evidence="2 3">CTTW</strain>
    </source>
</reference>
<name>A0A7I8DMG9_9FIRM</name>
<keyword evidence="1" id="KW-0812">Transmembrane</keyword>
<keyword evidence="1" id="KW-0472">Membrane</keyword>
<evidence type="ECO:0000256" key="1">
    <source>
        <dbReference type="SAM" id="Phobius"/>
    </source>
</evidence>
<organism evidence="2 3">
    <name type="scientific">Anaerocolumna chitinilytica</name>
    <dbReference type="NCBI Taxonomy" id="1727145"/>
    <lineage>
        <taxon>Bacteria</taxon>
        <taxon>Bacillati</taxon>
        <taxon>Bacillota</taxon>
        <taxon>Clostridia</taxon>
        <taxon>Lachnospirales</taxon>
        <taxon>Lachnospiraceae</taxon>
        <taxon>Anaerocolumna</taxon>
    </lineage>
</organism>
<proteinExistence type="predicted"/>
<dbReference type="AlphaFoldDB" id="A0A7I8DMG9"/>
<evidence type="ECO:0000313" key="2">
    <source>
        <dbReference type="EMBL" id="BCJ97486.1"/>
    </source>
</evidence>
<keyword evidence="3" id="KW-1185">Reference proteome</keyword>
<feature type="transmembrane region" description="Helical" evidence="1">
    <location>
        <begin position="48"/>
        <end position="65"/>
    </location>
</feature>
<dbReference type="Proteomes" id="UP000515703">
    <property type="component" value="Chromosome"/>
</dbReference>
<protein>
    <submittedName>
        <fullName evidence="2">Uncharacterized protein</fullName>
    </submittedName>
</protein>
<reference evidence="2 3" key="2">
    <citation type="submission" date="2020-08" db="EMBL/GenBank/DDBJ databases">
        <authorList>
            <person name="Ueki A."/>
            <person name="Tonouchi A."/>
        </authorList>
    </citation>
    <scope>NUCLEOTIDE SEQUENCE [LARGE SCALE GENOMIC DNA]</scope>
    <source>
        <strain evidence="2 3">CTTW</strain>
    </source>
</reference>
<dbReference type="EMBL" id="AP023368">
    <property type="protein sequence ID" value="BCJ97486.1"/>
    <property type="molecule type" value="Genomic_DNA"/>
</dbReference>
<feature type="transmembrane region" description="Helical" evidence="1">
    <location>
        <begin position="20"/>
        <end position="41"/>
    </location>
</feature>
<feature type="transmembrane region" description="Helical" evidence="1">
    <location>
        <begin position="124"/>
        <end position="142"/>
    </location>
</feature>
<dbReference type="KEGG" id="acht:bsdcttw_05270"/>
<sequence length="157" mass="18529">MLFNKINTSVISFNIIFESFKMHIAFFIYITFWTIFGFLINSIIGKKFISIFLICSLQLSELYVLPQNGLLTILSYMPTTISRELIIKQFPFWIKGTWCYKPGIFSYANVTPVLNNYAPKNFNILYIYSVLFTYIIVLFFIFKLFRKNKFKLGAIIQ</sequence>
<keyword evidence="1" id="KW-1133">Transmembrane helix</keyword>
<accession>A0A7I8DMG9</accession>
<evidence type="ECO:0000313" key="3">
    <source>
        <dbReference type="Proteomes" id="UP000515703"/>
    </source>
</evidence>
<gene>
    <name evidence="2" type="ORF">bsdcttw_05270</name>
</gene>